<protein>
    <submittedName>
        <fullName evidence="2">Uncharacterized protein</fullName>
    </submittedName>
</protein>
<evidence type="ECO:0000256" key="1">
    <source>
        <dbReference type="SAM" id="MobiDB-lite"/>
    </source>
</evidence>
<evidence type="ECO:0000313" key="3">
    <source>
        <dbReference type="Proteomes" id="UP000256779"/>
    </source>
</evidence>
<dbReference type="Proteomes" id="UP000256779">
    <property type="component" value="Unassembled WGS sequence"/>
</dbReference>
<gene>
    <name evidence="2" type="ORF">C7460_12041</name>
</gene>
<keyword evidence="3" id="KW-1185">Reference proteome</keyword>
<dbReference type="AlphaFoldDB" id="A0A3D9L0S5"/>
<comment type="caution">
    <text evidence="2">The sequence shown here is derived from an EMBL/GenBank/DDBJ whole genome shotgun (WGS) entry which is preliminary data.</text>
</comment>
<name>A0A3D9L0S5_MARFU</name>
<sequence>MEQIRNFRFADDILLQHASNVLSYLDEDLSTFQAFDPDLGETKHGKLYELTTWALQEGGDEVNVARLGDYTEKLLTEINNAHRLYQQLRYWVLKAFPDRKAIQRQFGIGRYSKLTATQEGTIAFFASLSQTITEHRAGLDAVNTPEILLDSIPTQAETLRQAQQAQETKKGNREVDTEARITRLNELYDLTQSFNAAAEYVFFDSPASRDRYRLPGVADPVESEETDTEPVHQH</sequence>
<dbReference type="RefSeq" id="WP_115869528.1">
    <property type="nucleotide sequence ID" value="NZ_QREG01000020.1"/>
</dbReference>
<evidence type="ECO:0000313" key="2">
    <source>
        <dbReference type="EMBL" id="RED94646.1"/>
    </source>
</evidence>
<reference evidence="2 3" key="1">
    <citation type="submission" date="2018-07" db="EMBL/GenBank/DDBJ databases">
        <title>Genomic Encyclopedia of Type Strains, Phase IV (KMG-IV): sequencing the most valuable type-strain genomes for metagenomic binning, comparative biology and taxonomic classification.</title>
        <authorList>
            <person name="Goeker M."/>
        </authorList>
    </citation>
    <scope>NUCLEOTIDE SEQUENCE [LARGE SCALE GENOMIC DNA]</scope>
    <source>
        <strain evidence="2 3">DSM 4134</strain>
    </source>
</reference>
<feature type="region of interest" description="Disordered" evidence="1">
    <location>
        <begin position="212"/>
        <end position="234"/>
    </location>
</feature>
<organism evidence="2 3">
    <name type="scientific">Marinoscillum furvescens DSM 4134</name>
    <dbReference type="NCBI Taxonomy" id="1122208"/>
    <lineage>
        <taxon>Bacteria</taxon>
        <taxon>Pseudomonadati</taxon>
        <taxon>Bacteroidota</taxon>
        <taxon>Cytophagia</taxon>
        <taxon>Cytophagales</taxon>
        <taxon>Reichenbachiellaceae</taxon>
        <taxon>Marinoscillum</taxon>
    </lineage>
</organism>
<dbReference type="EMBL" id="QREG01000020">
    <property type="protein sequence ID" value="RED94646.1"/>
    <property type="molecule type" value="Genomic_DNA"/>
</dbReference>
<dbReference type="OrthoDB" id="1161404at2"/>
<proteinExistence type="predicted"/>
<accession>A0A3D9L0S5</accession>